<protein>
    <submittedName>
        <fullName evidence="1">Uncharacterized protein</fullName>
    </submittedName>
</protein>
<sequence>MMRNHWIYIGLDECKLLGAVKLRHFVFVGYNEIVKLKPSMLDLQEELKQQTKLCQPSVIFEIFSKRHHDDDLISTFAIRLNKTFVTN</sequence>
<name>A0A3M7T7I4_BRAPC</name>
<keyword evidence="2" id="KW-1185">Reference proteome</keyword>
<reference evidence="1 2" key="1">
    <citation type="journal article" date="2018" name="Sci. Rep.">
        <title>Genomic signatures of local adaptation to the degree of environmental predictability in rotifers.</title>
        <authorList>
            <person name="Franch-Gras L."/>
            <person name="Hahn C."/>
            <person name="Garcia-Roger E.M."/>
            <person name="Carmona M.J."/>
            <person name="Serra M."/>
            <person name="Gomez A."/>
        </authorList>
    </citation>
    <scope>NUCLEOTIDE SEQUENCE [LARGE SCALE GENOMIC DNA]</scope>
    <source>
        <strain evidence="1">HYR1</strain>
    </source>
</reference>
<evidence type="ECO:0000313" key="2">
    <source>
        <dbReference type="Proteomes" id="UP000276133"/>
    </source>
</evidence>
<organism evidence="1 2">
    <name type="scientific">Brachionus plicatilis</name>
    <name type="common">Marine rotifer</name>
    <name type="synonym">Brachionus muelleri</name>
    <dbReference type="NCBI Taxonomy" id="10195"/>
    <lineage>
        <taxon>Eukaryota</taxon>
        <taxon>Metazoa</taxon>
        <taxon>Spiralia</taxon>
        <taxon>Gnathifera</taxon>
        <taxon>Rotifera</taxon>
        <taxon>Eurotatoria</taxon>
        <taxon>Monogononta</taxon>
        <taxon>Pseudotrocha</taxon>
        <taxon>Ploima</taxon>
        <taxon>Brachionidae</taxon>
        <taxon>Brachionus</taxon>
    </lineage>
</organism>
<proteinExistence type="predicted"/>
<accession>A0A3M7T7I4</accession>
<dbReference type="AlphaFoldDB" id="A0A3M7T7I4"/>
<dbReference type="Proteomes" id="UP000276133">
    <property type="component" value="Unassembled WGS sequence"/>
</dbReference>
<gene>
    <name evidence="1" type="ORF">BpHYR1_014734</name>
</gene>
<evidence type="ECO:0000313" key="1">
    <source>
        <dbReference type="EMBL" id="RNA43798.1"/>
    </source>
</evidence>
<comment type="caution">
    <text evidence="1">The sequence shown here is derived from an EMBL/GenBank/DDBJ whole genome shotgun (WGS) entry which is preliminary data.</text>
</comment>
<dbReference type="EMBL" id="REGN01000175">
    <property type="protein sequence ID" value="RNA43798.1"/>
    <property type="molecule type" value="Genomic_DNA"/>
</dbReference>